<dbReference type="GO" id="GO:0003677">
    <property type="term" value="F:DNA binding"/>
    <property type="evidence" value="ECO:0007669"/>
    <property type="project" value="UniProtKB-KW"/>
</dbReference>
<evidence type="ECO:0000256" key="6">
    <source>
        <dbReference type="SAM" id="MobiDB-lite"/>
    </source>
</evidence>
<evidence type="ECO:0000256" key="5">
    <source>
        <dbReference type="ARBA" id="ARBA00023242"/>
    </source>
</evidence>
<evidence type="ECO:0000259" key="7">
    <source>
        <dbReference type="PROSITE" id="PS50982"/>
    </source>
</evidence>
<evidence type="ECO:0000256" key="3">
    <source>
        <dbReference type="ARBA" id="ARBA00023125"/>
    </source>
</evidence>
<keyword evidence="9" id="KW-1185">Reference proteome</keyword>
<dbReference type="EMBL" id="BAABME010000895">
    <property type="protein sequence ID" value="GAA0146217.1"/>
    <property type="molecule type" value="Genomic_DNA"/>
</dbReference>
<accession>A0AAV3P896</accession>
<gene>
    <name evidence="8" type="ORF">LIER_06226</name>
</gene>
<sequence>MSTRKPCAVKKVVSEELPPGWTVKLRVRKKKNEGRKRKTDKYYIDPKTGRVFGSMKQVLHYLETGEITGSRMSKKKCLIDLELGGAQYAPAKDANKRVSRITTGKSDVQCQVDKDCDSKLHSDGEGNGVPDWKANKKMTKVSVKRVSTSTEEKQQDERTDGDFPGNMRATVPPAQAKVPETSTSVNENMITDSGKDVRNDEEEAAIVEHLALDKVELKEKNVNNETNEVSVLKLSQGNVEFNKSLKGMHGSEGHIIREKIRDVLKKLQGPVLLPAGCIPLPPYHHIGTFGSKNNGNVAEPFDSPPTQAIPTPAGGDLAANEGGAPSNNNLLSNSARPNEGVWNDPCFDFAVRILASELKLAGDHPGVPSSFQHGFNSSKLNDA</sequence>
<comment type="caution">
    <text evidence="8">The sequence shown here is derived from an EMBL/GenBank/DDBJ whole genome shotgun (WGS) entry which is preliminary data.</text>
</comment>
<dbReference type="SUPFAM" id="SSF54171">
    <property type="entry name" value="DNA-binding domain"/>
    <property type="match status" value="1"/>
</dbReference>
<dbReference type="Proteomes" id="UP001454036">
    <property type="component" value="Unassembled WGS sequence"/>
</dbReference>
<reference evidence="8 9" key="1">
    <citation type="submission" date="2024-01" db="EMBL/GenBank/DDBJ databases">
        <title>The complete chloroplast genome sequence of Lithospermum erythrorhizon: insights into the phylogenetic relationship among Boraginaceae species and the maternal lineages of purple gromwells.</title>
        <authorList>
            <person name="Okada T."/>
            <person name="Watanabe K."/>
        </authorList>
    </citation>
    <scope>NUCLEOTIDE SEQUENCE [LARGE SCALE GENOMIC DNA]</scope>
</reference>
<evidence type="ECO:0000256" key="1">
    <source>
        <dbReference type="ARBA" id="ARBA00004123"/>
    </source>
</evidence>
<dbReference type="Gene3D" id="3.30.890.10">
    <property type="entry name" value="Methyl-cpg-binding Protein 2, Chain A"/>
    <property type="match status" value="1"/>
</dbReference>
<feature type="compositionally biased region" description="Polar residues" evidence="6">
    <location>
        <begin position="180"/>
        <end position="191"/>
    </location>
</feature>
<dbReference type="InterPro" id="IPR038945">
    <property type="entry name" value="MBD13-like"/>
</dbReference>
<proteinExistence type="predicted"/>
<name>A0AAV3P896_LITER</name>
<organism evidence="8 9">
    <name type="scientific">Lithospermum erythrorhizon</name>
    <name type="common">Purple gromwell</name>
    <name type="synonym">Lithospermum officinale var. erythrorhizon</name>
    <dbReference type="NCBI Taxonomy" id="34254"/>
    <lineage>
        <taxon>Eukaryota</taxon>
        <taxon>Viridiplantae</taxon>
        <taxon>Streptophyta</taxon>
        <taxon>Embryophyta</taxon>
        <taxon>Tracheophyta</taxon>
        <taxon>Spermatophyta</taxon>
        <taxon>Magnoliopsida</taxon>
        <taxon>eudicotyledons</taxon>
        <taxon>Gunneridae</taxon>
        <taxon>Pentapetalae</taxon>
        <taxon>asterids</taxon>
        <taxon>lamiids</taxon>
        <taxon>Boraginales</taxon>
        <taxon>Boraginaceae</taxon>
        <taxon>Boraginoideae</taxon>
        <taxon>Lithospermeae</taxon>
        <taxon>Lithospermum</taxon>
    </lineage>
</organism>
<evidence type="ECO:0000256" key="2">
    <source>
        <dbReference type="ARBA" id="ARBA00023015"/>
    </source>
</evidence>
<feature type="domain" description="MBD" evidence="7">
    <location>
        <begin position="7"/>
        <end position="86"/>
    </location>
</feature>
<dbReference type="GO" id="GO:0005634">
    <property type="term" value="C:nucleus"/>
    <property type="evidence" value="ECO:0007669"/>
    <property type="project" value="UniProtKB-SubCell"/>
</dbReference>
<dbReference type="PANTHER" id="PTHR34067:SF20">
    <property type="entry name" value="OS08G0206700 PROTEIN"/>
    <property type="match status" value="1"/>
</dbReference>
<keyword evidence="2" id="KW-0805">Transcription regulation</keyword>
<dbReference type="InterPro" id="IPR001739">
    <property type="entry name" value="Methyl_CpG_DNA-bd"/>
</dbReference>
<feature type="region of interest" description="Disordered" evidence="6">
    <location>
        <begin position="120"/>
        <end position="193"/>
    </location>
</feature>
<keyword evidence="5" id="KW-0539">Nucleus</keyword>
<keyword evidence="4" id="KW-0804">Transcription</keyword>
<feature type="compositionally biased region" description="Basic and acidic residues" evidence="6">
    <location>
        <begin position="150"/>
        <end position="161"/>
    </location>
</feature>
<keyword evidence="3" id="KW-0238">DNA-binding</keyword>
<dbReference type="PROSITE" id="PS50982">
    <property type="entry name" value="MBD"/>
    <property type="match status" value="1"/>
</dbReference>
<evidence type="ECO:0000256" key="4">
    <source>
        <dbReference type="ARBA" id="ARBA00023163"/>
    </source>
</evidence>
<dbReference type="Pfam" id="PF01429">
    <property type="entry name" value="MBD"/>
    <property type="match status" value="1"/>
</dbReference>
<dbReference type="PANTHER" id="PTHR34067">
    <property type="entry name" value="OS04G0193200 PROTEIN"/>
    <property type="match status" value="1"/>
</dbReference>
<evidence type="ECO:0000313" key="8">
    <source>
        <dbReference type="EMBL" id="GAA0146217.1"/>
    </source>
</evidence>
<protein>
    <recommendedName>
        <fullName evidence="7">MBD domain-containing protein</fullName>
    </recommendedName>
</protein>
<feature type="region of interest" description="Disordered" evidence="6">
    <location>
        <begin position="294"/>
        <end position="332"/>
    </location>
</feature>
<evidence type="ECO:0000313" key="9">
    <source>
        <dbReference type="Proteomes" id="UP001454036"/>
    </source>
</evidence>
<dbReference type="InterPro" id="IPR016177">
    <property type="entry name" value="DNA-bd_dom_sf"/>
</dbReference>
<dbReference type="AlphaFoldDB" id="A0AAV3P896"/>
<comment type="subcellular location">
    <subcellularLocation>
        <location evidence="1">Nucleus</location>
    </subcellularLocation>
</comment>